<keyword evidence="1" id="KW-1133">Transmembrane helix</keyword>
<keyword evidence="1" id="KW-0472">Membrane</keyword>
<reference evidence="2 3" key="1">
    <citation type="submission" date="2018-11" db="EMBL/GenBank/DDBJ databases">
        <title>Rufibacter latericius sp. nov., isolated from water in Baiyang Lake.</title>
        <authorList>
            <person name="Yang Y."/>
        </authorList>
    </citation>
    <scope>NUCLEOTIDE SEQUENCE [LARGE SCALE GENOMIC DNA]</scope>
    <source>
        <strain evidence="2 3">MCC P1</strain>
    </source>
</reference>
<gene>
    <name evidence="2" type="ORF">EFA69_02505</name>
</gene>
<evidence type="ECO:0000313" key="2">
    <source>
        <dbReference type="EMBL" id="RNI32218.1"/>
    </source>
</evidence>
<evidence type="ECO:0000256" key="1">
    <source>
        <dbReference type="SAM" id="Phobius"/>
    </source>
</evidence>
<protein>
    <submittedName>
        <fullName evidence="2">Uncharacterized protein</fullName>
    </submittedName>
</protein>
<accession>A0A3M9N5E2</accession>
<name>A0A3M9N5E2_9BACT</name>
<dbReference type="Proteomes" id="UP000271010">
    <property type="component" value="Unassembled WGS sequence"/>
</dbReference>
<dbReference type="EMBL" id="RJJE01000002">
    <property type="protein sequence ID" value="RNI32218.1"/>
    <property type="molecule type" value="Genomic_DNA"/>
</dbReference>
<organism evidence="2 3">
    <name type="scientific">Rufibacter immobilis</name>
    <dbReference type="NCBI Taxonomy" id="1348778"/>
    <lineage>
        <taxon>Bacteria</taxon>
        <taxon>Pseudomonadati</taxon>
        <taxon>Bacteroidota</taxon>
        <taxon>Cytophagia</taxon>
        <taxon>Cytophagales</taxon>
        <taxon>Hymenobacteraceae</taxon>
        <taxon>Rufibacter</taxon>
    </lineage>
</organism>
<evidence type="ECO:0000313" key="3">
    <source>
        <dbReference type="Proteomes" id="UP000271010"/>
    </source>
</evidence>
<comment type="caution">
    <text evidence="2">The sequence shown here is derived from an EMBL/GenBank/DDBJ whole genome shotgun (WGS) entry which is preliminary data.</text>
</comment>
<keyword evidence="1" id="KW-0812">Transmembrane</keyword>
<sequence>MLFKMLLKLQALWYLCFLPGVQVLANRMKTKTGRILAVIVIALVTLLHASSHEYVSAAAWCSLGLAIALSGKKPDEGQKRPKTLRQYATLLFIIFALGLFSFQLYRDLTDKGASRIPTTTPVHE</sequence>
<dbReference type="AlphaFoldDB" id="A0A3M9N5E2"/>
<proteinExistence type="predicted"/>
<feature type="transmembrane region" description="Helical" evidence="1">
    <location>
        <begin position="87"/>
        <end position="105"/>
    </location>
</feature>
<keyword evidence="3" id="KW-1185">Reference proteome</keyword>
<feature type="transmembrane region" description="Helical" evidence="1">
    <location>
        <begin position="35"/>
        <end position="66"/>
    </location>
</feature>